<dbReference type="Proteomes" id="UP000079169">
    <property type="component" value="Unplaced"/>
</dbReference>
<dbReference type="KEGG" id="dci:103509464"/>
<evidence type="ECO:0000313" key="4">
    <source>
        <dbReference type="RefSeq" id="XP_008472309.1"/>
    </source>
</evidence>
<proteinExistence type="predicted"/>
<evidence type="ECO:0000313" key="2">
    <source>
        <dbReference type="Proteomes" id="UP000079169"/>
    </source>
</evidence>
<dbReference type="RefSeq" id="XP_008472308.1">
    <property type="nucleotide sequence ID" value="XM_008474086.3"/>
</dbReference>
<dbReference type="PaxDb" id="121845-A0A1S3D1I8"/>
<dbReference type="AlphaFoldDB" id="A0A1S3D1I8"/>
<evidence type="ECO:0000313" key="3">
    <source>
        <dbReference type="RefSeq" id="XP_008472308.1"/>
    </source>
</evidence>
<dbReference type="RefSeq" id="XP_008472309.1">
    <property type="nucleotide sequence ID" value="XM_008474087.3"/>
</dbReference>
<gene>
    <name evidence="3 4" type="primary">LOC103509464</name>
</gene>
<evidence type="ECO:0000256" key="1">
    <source>
        <dbReference type="SAM" id="MobiDB-lite"/>
    </source>
</evidence>
<feature type="region of interest" description="Disordered" evidence="1">
    <location>
        <begin position="172"/>
        <end position="191"/>
    </location>
</feature>
<organism evidence="3">
    <name type="scientific">Diaphorina citri</name>
    <name type="common">Asian citrus psyllid</name>
    <dbReference type="NCBI Taxonomy" id="121845"/>
    <lineage>
        <taxon>Eukaryota</taxon>
        <taxon>Metazoa</taxon>
        <taxon>Ecdysozoa</taxon>
        <taxon>Arthropoda</taxon>
        <taxon>Hexapoda</taxon>
        <taxon>Insecta</taxon>
        <taxon>Pterygota</taxon>
        <taxon>Neoptera</taxon>
        <taxon>Paraneoptera</taxon>
        <taxon>Hemiptera</taxon>
        <taxon>Sternorrhyncha</taxon>
        <taxon>Psylloidea</taxon>
        <taxon>Psyllidae</taxon>
        <taxon>Diaphorininae</taxon>
        <taxon>Diaphorina</taxon>
    </lineage>
</organism>
<sequence length="285" mass="32983">MSSLLTKPHLKVFQELLHVVKYPGSEAYVDESAMNKLFRNIDETYKQDLFVWIIKEFDPELEPYGKSEEKLRWLLCCTGMIPSEIECTNFLSGLLPNEEQMKHWKNILLVVYSHNKKEEPEIAARKELSNKSESAQSKLKCINLLPPEYQKDFEEQTKGDYKDYIKRMKEKLSRDQEGKENAIQSNSRGVSEGASLEDTIAKVVNFKGQSHSASQAQQLDLEAVTEFCSNYEKLVKPHIGHVLDQSSDKNIPHLDHLAEFLEEYSFMAQVIDTFKHFEKYRGLVV</sequence>
<dbReference type="GeneID" id="103509464"/>
<protein>
    <submittedName>
        <fullName evidence="3 4">Uncharacterized protein LOC103509464</fullName>
    </submittedName>
</protein>
<reference evidence="3 4" key="1">
    <citation type="submission" date="2023-09" db="UniProtKB">
        <authorList>
            <consortium name="RefSeq"/>
        </authorList>
    </citation>
    <scope>IDENTIFICATION</scope>
</reference>
<accession>A0A1S3D1I8</accession>
<keyword evidence="2" id="KW-1185">Reference proteome</keyword>
<name>A0A1S3D1I8_DIACI</name>